<proteinExistence type="inferred from homology"/>
<dbReference type="InterPro" id="IPR029055">
    <property type="entry name" value="Ntn_hydrolases_N"/>
</dbReference>
<dbReference type="InterPro" id="IPR023343">
    <property type="entry name" value="Penicillin_amidase_dom1"/>
</dbReference>
<dbReference type="InterPro" id="IPR014395">
    <property type="entry name" value="Pen/GL7ACA/AHL_acylase"/>
</dbReference>
<dbReference type="Pfam" id="PF01804">
    <property type="entry name" value="Penicil_amidase"/>
    <property type="match status" value="1"/>
</dbReference>
<dbReference type="PANTHER" id="PTHR34218:SF3">
    <property type="entry name" value="ACYL-HOMOSERINE LACTONE ACYLASE PVDQ"/>
    <property type="match status" value="1"/>
</dbReference>
<feature type="chain" id="PRO_5047026530" evidence="5">
    <location>
        <begin position="22"/>
        <end position="690"/>
    </location>
</feature>
<feature type="signal peptide" evidence="5">
    <location>
        <begin position="1"/>
        <end position="21"/>
    </location>
</feature>
<dbReference type="InterPro" id="IPR043147">
    <property type="entry name" value="Penicillin_amidase_A-knob"/>
</dbReference>
<keyword evidence="7" id="KW-1185">Reference proteome</keyword>
<dbReference type="PIRSF" id="PIRSF001227">
    <property type="entry name" value="Pen_acylase"/>
    <property type="match status" value="1"/>
</dbReference>
<dbReference type="Proteomes" id="UP001560573">
    <property type="component" value="Unassembled WGS sequence"/>
</dbReference>
<evidence type="ECO:0000256" key="4">
    <source>
        <dbReference type="ARBA" id="ARBA00023145"/>
    </source>
</evidence>
<dbReference type="PANTHER" id="PTHR34218">
    <property type="entry name" value="PEPTIDASE S45 PENICILLIN AMIDASE"/>
    <property type="match status" value="1"/>
</dbReference>
<dbReference type="Gene3D" id="1.10.1400.10">
    <property type="match status" value="1"/>
</dbReference>
<evidence type="ECO:0000313" key="7">
    <source>
        <dbReference type="Proteomes" id="UP001560573"/>
    </source>
</evidence>
<dbReference type="CDD" id="cd01936">
    <property type="entry name" value="Ntn_CA"/>
    <property type="match status" value="1"/>
</dbReference>
<dbReference type="InterPro" id="IPR043146">
    <property type="entry name" value="Penicillin_amidase_N_B-knob"/>
</dbReference>
<protein>
    <submittedName>
        <fullName evidence="6">Acylase</fullName>
    </submittedName>
</protein>
<dbReference type="SUPFAM" id="SSF56235">
    <property type="entry name" value="N-terminal nucleophile aminohydrolases (Ntn hydrolases)"/>
    <property type="match status" value="1"/>
</dbReference>
<dbReference type="Gene3D" id="3.60.20.10">
    <property type="entry name" value="Glutamine Phosphoribosylpyrophosphate, subunit 1, domain 1"/>
    <property type="match status" value="2"/>
</dbReference>
<reference evidence="6 7" key="1">
    <citation type="submission" date="2023-07" db="EMBL/GenBank/DDBJ databases">
        <authorList>
            <person name="Lian W.-H."/>
        </authorList>
    </citation>
    <scope>NUCLEOTIDE SEQUENCE [LARGE SCALE GENOMIC DNA]</scope>
    <source>
        <strain evidence="6 7">SYSU DXS3180</strain>
    </source>
</reference>
<dbReference type="Gene3D" id="1.10.439.10">
    <property type="entry name" value="Penicillin Amidohydrolase, domain 1"/>
    <property type="match status" value="1"/>
</dbReference>
<dbReference type="RefSeq" id="WP_369327853.1">
    <property type="nucleotide sequence ID" value="NZ_JAULBC010000001.1"/>
</dbReference>
<keyword evidence="4" id="KW-0865">Zymogen</keyword>
<sequence length="690" mass="77762">MRKTIQLTLACMILLLQLSQAQNNSQSLQIKNKILWDTYGVPHVYAGSVAGMYYGFGWSQMHSHASLLLQLYGEARGKAAEYWGERYLMLDKKILSFDVPSIADKMYTKQNAFYKTYLDAFAKGINDYAAAHPEDIDTVYRQVLPVKPQDVLAHGVRVCYLEFLAPNDIGDVSHMIMAGSNAYAVAPSRSANGHALLLANPHLPWEDLFIFYEAHLKAPGFNAYGATLIGFPMLAIAFNEHLGWTHTVNTIDGSDKYELTLKDDGYLLDGKKEMFSDKPIMIRVKKDDGGFREESFIIRSSKHGSVLGTKNGKAYAVRIAGIDHPDIFYEWHRMAAATSRKDFESALRMMQLPMFNVVYADDKGNIAYNFAGNVPVRDTGDWRLWHSNIDGTRSKFIWNAFHSYEQLPRLVNPATGFLQNANDPPWTCTYPTVLKPDNYPAYMSPLEMDLRPQRAVNMIKDQKAITLQQLIDDKFNTGMEAADRLVPLLIEAAGKYGDSLAQKAAEVLKQWDRKTDSSSSGALLFMRWAERNGRDPFAEPWNFKHPVETPSGLKDPQQAVAALDSAARDLIRFVGRMDIPYGQVFRLRSEHFDYAGNGGPGTFGIFRTLHYKPDKDGRFKAIAGDSYIAAVEFGSQVKAKVLLNYSNSSQKGSKHSEDQLKLVSQKQLRDAWFTDEEISQHTEAEEVLKF</sequence>
<evidence type="ECO:0000256" key="3">
    <source>
        <dbReference type="ARBA" id="ARBA00022801"/>
    </source>
</evidence>
<evidence type="ECO:0000256" key="5">
    <source>
        <dbReference type="SAM" id="SignalP"/>
    </source>
</evidence>
<dbReference type="EMBL" id="JAULBC010000001">
    <property type="protein sequence ID" value="MEX6686458.1"/>
    <property type="molecule type" value="Genomic_DNA"/>
</dbReference>
<dbReference type="InterPro" id="IPR002692">
    <property type="entry name" value="S45"/>
</dbReference>
<evidence type="ECO:0000256" key="2">
    <source>
        <dbReference type="ARBA" id="ARBA00022729"/>
    </source>
</evidence>
<dbReference type="Gene3D" id="2.30.120.10">
    <property type="match status" value="1"/>
</dbReference>
<keyword evidence="2 5" id="KW-0732">Signal</keyword>
<keyword evidence="3" id="KW-0378">Hydrolase</keyword>
<organism evidence="6 7">
    <name type="scientific">Danxiaibacter flavus</name>
    <dbReference type="NCBI Taxonomy" id="3049108"/>
    <lineage>
        <taxon>Bacteria</taxon>
        <taxon>Pseudomonadati</taxon>
        <taxon>Bacteroidota</taxon>
        <taxon>Chitinophagia</taxon>
        <taxon>Chitinophagales</taxon>
        <taxon>Chitinophagaceae</taxon>
        <taxon>Danxiaibacter</taxon>
    </lineage>
</organism>
<gene>
    <name evidence="6" type="ORF">QTN47_03080</name>
</gene>
<comment type="similarity">
    <text evidence="1">Belongs to the peptidase S45 family.</text>
</comment>
<comment type="caution">
    <text evidence="6">The sequence shown here is derived from an EMBL/GenBank/DDBJ whole genome shotgun (WGS) entry which is preliminary data.</text>
</comment>
<name>A0ABV3Z9B6_9BACT</name>
<accession>A0ABV3Z9B6</accession>
<evidence type="ECO:0000256" key="1">
    <source>
        <dbReference type="ARBA" id="ARBA00006586"/>
    </source>
</evidence>
<evidence type="ECO:0000313" key="6">
    <source>
        <dbReference type="EMBL" id="MEX6686458.1"/>
    </source>
</evidence>